<dbReference type="Proteomes" id="UP000183365">
    <property type="component" value="Unassembled WGS sequence"/>
</dbReference>
<keyword evidence="5" id="KW-0067">ATP-binding</keyword>
<evidence type="ECO:0000313" key="9">
    <source>
        <dbReference type="Proteomes" id="UP000183365"/>
    </source>
</evidence>
<dbReference type="PANTHER" id="PTHR11136:SF0">
    <property type="entry name" value="DIHYDROFOLATE SYNTHETASE-RELATED"/>
    <property type="match status" value="1"/>
</dbReference>
<feature type="domain" description="Mur ligase central" evidence="7">
    <location>
        <begin position="33"/>
        <end position="208"/>
    </location>
</feature>
<keyword evidence="9" id="KW-1185">Reference proteome</keyword>
<dbReference type="OrthoDB" id="5212574at2759"/>
<dbReference type="Gene3D" id="3.40.1190.10">
    <property type="entry name" value="Mur-like, catalytic domain"/>
    <property type="match status" value="1"/>
</dbReference>
<dbReference type="NCBIfam" id="TIGR01499">
    <property type="entry name" value="folC"/>
    <property type="match status" value="1"/>
</dbReference>
<comment type="similarity">
    <text evidence="1">Belongs to the folylpolyglutamate synthase family.</text>
</comment>
<dbReference type="GO" id="GO:0046872">
    <property type="term" value="F:metal ion binding"/>
    <property type="evidence" value="ECO:0007669"/>
    <property type="project" value="UniProtKB-KW"/>
</dbReference>
<keyword evidence="2" id="KW-0436">Ligase</keyword>
<dbReference type="GO" id="GO:0004326">
    <property type="term" value="F:tetrahydrofolylpolyglutamate synthase activity"/>
    <property type="evidence" value="ECO:0007669"/>
    <property type="project" value="InterPro"/>
</dbReference>
<dbReference type="Pfam" id="PF08245">
    <property type="entry name" value="Mur_ligase_M"/>
    <property type="match status" value="1"/>
</dbReference>
<dbReference type="InterPro" id="IPR036615">
    <property type="entry name" value="Mur_ligase_C_dom_sf"/>
</dbReference>
<protein>
    <recommendedName>
        <fullName evidence="7">Mur ligase central domain-containing protein</fullName>
    </recommendedName>
</protein>
<keyword evidence="6" id="KW-0460">Magnesium</keyword>
<evidence type="ECO:0000313" key="8">
    <source>
        <dbReference type="EMBL" id="SGZ40503.1"/>
    </source>
</evidence>
<organism evidence="8 9">
    <name type="scientific">Hanseniaspora guilliermondii</name>
    <dbReference type="NCBI Taxonomy" id="56406"/>
    <lineage>
        <taxon>Eukaryota</taxon>
        <taxon>Fungi</taxon>
        <taxon>Dikarya</taxon>
        <taxon>Ascomycota</taxon>
        <taxon>Saccharomycotina</taxon>
        <taxon>Saccharomycetes</taxon>
        <taxon>Saccharomycodales</taxon>
        <taxon>Saccharomycodaceae</taxon>
        <taxon>Hanseniaspora</taxon>
    </lineage>
</organism>
<dbReference type="InterPro" id="IPR036565">
    <property type="entry name" value="Mur-like_cat_sf"/>
</dbReference>
<gene>
    <name evidence="8" type="ORF">HGUI_02703</name>
</gene>
<evidence type="ECO:0000256" key="2">
    <source>
        <dbReference type="ARBA" id="ARBA00022598"/>
    </source>
</evidence>
<keyword evidence="3" id="KW-0479">Metal-binding</keyword>
<evidence type="ECO:0000256" key="1">
    <source>
        <dbReference type="ARBA" id="ARBA00008276"/>
    </source>
</evidence>
<dbReference type="AlphaFoldDB" id="A0A1L0D063"/>
<dbReference type="GO" id="GO:0005739">
    <property type="term" value="C:mitochondrion"/>
    <property type="evidence" value="ECO:0007669"/>
    <property type="project" value="TreeGrafter"/>
</dbReference>
<dbReference type="InterPro" id="IPR001645">
    <property type="entry name" value="Folylpolyglutamate_synth"/>
</dbReference>
<evidence type="ECO:0000256" key="6">
    <source>
        <dbReference type="ARBA" id="ARBA00022842"/>
    </source>
</evidence>
<dbReference type="Gene3D" id="3.90.190.20">
    <property type="entry name" value="Mur ligase, C-terminal domain"/>
    <property type="match status" value="1"/>
</dbReference>
<proteinExistence type="inferred from homology"/>
<name>A0A1L0D063_9ASCO</name>
<dbReference type="InterPro" id="IPR013221">
    <property type="entry name" value="Mur_ligase_cen"/>
</dbReference>
<dbReference type="VEuPathDB" id="FungiDB:HGUI_02703"/>
<accession>A0A1L0D063</accession>
<dbReference type="UniPathway" id="UPA00850"/>
<dbReference type="EMBL" id="FQNF01000052">
    <property type="protein sequence ID" value="SGZ40503.1"/>
    <property type="molecule type" value="Genomic_DNA"/>
</dbReference>
<dbReference type="GO" id="GO:0008841">
    <property type="term" value="F:dihydrofolate synthase activity"/>
    <property type="evidence" value="ECO:0007669"/>
    <property type="project" value="TreeGrafter"/>
</dbReference>
<evidence type="ECO:0000259" key="7">
    <source>
        <dbReference type="Pfam" id="PF08245"/>
    </source>
</evidence>
<keyword evidence="4" id="KW-0547">Nucleotide-binding</keyword>
<evidence type="ECO:0000256" key="3">
    <source>
        <dbReference type="ARBA" id="ARBA00022723"/>
    </source>
</evidence>
<dbReference type="SUPFAM" id="SSF53244">
    <property type="entry name" value="MurD-like peptide ligases, peptide-binding domain"/>
    <property type="match status" value="1"/>
</dbReference>
<dbReference type="SUPFAM" id="SSF53623">
    <property type="entry name" value="MurD-like peptide ligases, catalytic domain"/>
    <property type="match status" value="1"/>
</dbReference>
<reference evidence="9" key="1">
    <citation type="submission" date="2016-11" db="EMBL/GenBank/DDBJ databases">
        <authorList>
            <person name="Guldener U."/>
        </authorList>
    </citation>
    <scope>NUCLEOTIDE SEQUENCE [LARGE SCALE GENOMIC DNA]</scope>
</reference>
<evidence type="ECO:0000256" key="5">
    <source>
        <dbReference type="ARBA" id="ARBA00022840"/>
    </source>
</evidence>
<sequence length="449" mass="50802">MSIKLGLERLNKYVSLNSNLYKNGTILQNTIHVAGTNGKGSICQMISSILLKNNPSLKIGKFSSPYNVTPNDAISINGVSMNYEMYKASNPFMEKLNMTPFEQATMKCIDYFNTQRNDFNIMEVGCGGLLDSTNIIPAKDKVLIIINKISLDHTNLLGETLKEIAYQKAGVINGQNKRCKVLINGENDKKQVIETIITQCKKMEMDHEIVDTTDIRTIKDTEVHEFLHKQFKHSYQLGNAIIAYKAVEHLISTNKTLELKTKETIQAFADFNLLGRLTKVTDYPIGQSKTQKIKFLVDGSHNNDALKNLGGYIDNFYRNSYSDQVVFIVSRTSSKDLAWKNLLRKNDIVIVTEFENVEEMNWIKSASCDQIYQELVINGVDPRNIILEKNIDKAITVANANTKLTFNSKKPEINIFVVGSLYLAGKVFQLYQKKLKSLEGVTKDKRKLI</sequence>
<dbReference type="GO" id="GO:0005829">
    <property type="term" value="C:cytosol"/>
    <property type="evidence" value="ECO:0007669"/>
    <property type="project" value="TreeGrafter"/>
</dbReference>
<dbReference type="GO" id="GO:0005524">
    <property type="term" value="F:ATP binding"/>
    <property type="evidence" value="ECO:0007669"/>
    <property type="project" value="UniProtKB-KW"/>
</dbReference>
<dbReference type="PANTHER" id="PTHR11136">
    <property type="entry name" value="FOLYLPOLYGLUTAMATE SYNTHASE-RELATED"/>
    <property type="match status" value="1"/>
</dbReference>
<evidence type="ECO:0000256" key="4">
    <source>
        <dbReference type="ARBA" id="ARBA00022741"/>
    </source>
</evidence>